<proteinExistence type="predicted"/>
<dbReference type="AlphaFoldDB" id="A0A9N9NUK8"/>
<evidence type="ECO:0000313" key="1">
    <source>
        <dbReference type="EMBL" id="CAG8762183.1"/>
    </source>
</evidence>
<dbReference type="EMBL" id="CAJVQA010020134">
    <property type="protein sequence ID" value="CAG8762183.1"/>
    <property type="molecule type" value="Genomic_DNA"/>
</dbReference>
<protein>
    <submittedName>
        <fullName evidence="1">8111_t:CDS:1</fullName>
    </submittedName>
</protein>
<name>A0A9N9NUK8_9GLOM</name>
<keyword evidence="2" id="KW-1185">Reference proteome</keyword>
<accession>A0A9N9NUK8</accession>
<comment type="caution">
    <text evidence="1">The sequence shown here is derived from an EMBL/GenBank/DDBJ whole genome shotgun (WGS) entry which is preliminary data.</text>
</comment>
<dbReference type="OrthoDB" id="10541439at2759"/>
<evidence type="ECO:0000313" key="2">
    <source>
        <dbReference type="Proteomes" id="UP000789759"/>
    </source>
</evidence>
<sequence length="207" mass="23754">MSIDDTTFDNTAFNEDSELQYSFTFEHNHHDELMIDHELVKASSNEINEEAHESIEESDEETNKLPSLELPTFNPICNHYPLHRGYAKLPHEFQLGIISPLSLFQLFFTDKQLRLIVENSNTYEQVKGREAPGQLHSNWYSKVEPFALHIQSTVKRFYVPSSQSIGACGTVRTNSASFPKELKIGKEMALDWDTLFEKVVNDVLAVF</sequence>
<dbReference type="Proteomes" id="UP000789759">
    <property type="component" value="Unassembled WGS sequence"/>
</dbReference>
<gene>
    <name evidence="1" type="ORF">CPELLU_LOCUS15379</name>
</gene>
<organism evidence="1 2">
    <name type="scientific">Cetraspora pellucida</name>
    <dbReference type="NCBI Taxonomy" id="1433469"/>
    <lineage>
        <taxon>Eukaryota</taxon>
        <taxon>Fungi</taxon>
        <taxon>Fungi incertae sedis</taxon>
        <taxon>Mucoromycota</taxon>
        <taxon>Glomeromycotina</taxon>
        <taxon>Glomeromycetes</taxon>
        <taxon>Diversisporales</taxon>
        <taxon>Gigasporaceae</taxon>
        <taxon>Cetraspora</taxon>
    </lineage>
</organism>
<reference evidence="1" key="1">
    <citation type="submission" date="2021-06" db="EMBL/GenBank/DDBJ databases">
        <authorList>
            <person name="Kallberg Y."/>
            <person name="Tangrot J."/>
            <person name="Rosling A."/>
        </authorList>
    </citation>
    <scope>NUCLEOTIDE SEQUENCE</scope>
    <source>
        <strain evidence="1">FL966</strain>
    </source>
</reference>